<feature type="non-terminal residue" evidence="2">
    <location>
        <position position="1"/>
    </location>
</feature>
<gene>
    <name evidence="2" type="ORF">CEXT_624151</name>
</gene>
<dbReference type="InterPro" id="IPR036396">
    <property type="entry name" value="Cyt_P450_sf"/>
</dbReference>
<dbReference type="Gene3D" id="1.10.630.10">
    <property type="entry name" value="Cytochrome P450"/>
    <property type="match status" value="1"/>
</dbReference>
<dbReference type="GO" id="GO:0016705">
    <property type="term" value="F:oxidoreductase activity, acting on paired donors, with incorporation or reduction of molecular oxygen"/>
    <property type="evidence" value="ECO:0007669"/>
    <property type="project" value="InterPro"/>
</dbReference>
<organism evidence="2 3">
    <name type="scientific">Caerostris extrusa</name>
    <name type="common">Bark spider</name>
    <name type="synonym">Caerostris bankana</name>
    <dbReference type="NCBI Taxonomy" id="172846"/>
    <lineage>
        <taxon>Eukaryota</taxon>
        <taxon>Metazoa</taxon>
        <taxon>Ecdysozoa</taxon>
        <taxon>Arthropoda</taxon>
        <taxon>Chelicerata</taxon>
        <taxon>Arachnida</taxon>
        <taxon>Araneae</taxon>
        <taxon>Araneomorphae</taxon>
        <taxon>Entelegynae</taxon>
        <taxon>Araneoidea</taxon>
        <taxon>Araneidae</taxon>
        <taxon>Caerostris</taxon>
    </lineage>
</organism>
<name>A0AAV4P6T8_CAEEX</name>
<evidence type="ECO:0000313" key="2">
    <source>
        <dbReference type="EMBL" id="GIX92728.1"/>
    </source>
</evidence>
<dbReference type="AlphaFoldDB" id="A0AAV4P6T8"/>
<proteinExistence type="predicted"/>
<comment type="caution">
    <text evidence="2">The sequence shown here is derived from an EMBL/GenBank/DDBJ whole genome shotgun (WGS) entry which is preliminary data.</text>
</comment>
<dbReference type="EMBL" id="BPLR01021714">
    <property type="protein sequence ID" value="GIX92728.1"/>
    <property type="molecule type" value="Genomic_DNA"/>
</dbReference>
<keyword evidence="1" id="KW-0503">Monooxygenase</keyword>
<dbReference type="GO" id="GO:0004497">
    <property type="term" value="F:monooxygenase activity"/>
    <property type="evidence" value="ECO:0007669"/>
    <property type="project" value="UniProtKB-KW"/>
</dbReference>
<accession>A0AAV4P6T8</accession>
<keyword evidence="3" id="KW-1185">Reference proteome</keyword>
<reference evidence="2 3" key="1">
    <citation type="submission" date="2021-06" db="EMBL/GenBank/DDBJ databases">
        <title>Caerostris extrusa draft genome.</title>
        <authorList>
            <person name="Kono N."/>
            <person name="Arakawa K."/>
        </authorList>
    </citation>
    <scope>NUCLEOTIDE SEQUENCE [LARGE SCALE GENOMIC DNA]</scope>
</reference>
<protein>
    <submittedName>
        <fullName evidence="2">Uncharacterized protein</fullName>
    </submittedName>
</protein>
<dbReference type="GO" id="GO:0020037">
    <property type="term" value="F:heme binding"/>
    <property type="evidence" value="ECO:0007669"/>
    <property type="project" value="InterPro"/>
</dbReference>
<dbReference type="Proteomes" id="UP001054945">
    <property type="component" value="Unassembled WGS sequence"/>
</dbReference>
<dbReference type="GO" id="GO:0005506">
    <property type="term" value="F:iron ion binding"/>
    <property type="evidence" value="ECO:0007669"/>
    <property type="project" value="InterPro"/>
</dbReference>
<dbReference type="SUPFAM" id="SSF48264">
    <property type="entry name" value="Cytochrome P450"/>
    <property type="match status" value="1"/>
</dbReference>
<evidence type="ECO:0000313" key="3">
    <source>
        <dbReference type="Proteomes" id="UP001054945"/>
    </source>
</evidence>
<evidence type="ECO:0000256" key="1">
    <source>
        <dbReference type="ARBA" id="ARBA00023033"/>
    </source>
</evidence>
<keyword evidence="1" id="KW-0560">Oxidoreductase</keyword>
<sequence>LFSAGSTPSRAAVEWSFMAMIPAPRHPEGSALRAGCSPGQKKDHPPTWGVHVNLPYTMSVVYEVMRHSTIVPIGMLRW</sequence>